<gene>
    <name evidence="1" type="ORF">DFK10_01705</name>
</gene>
<accession>A0A2V1P826</accession>
<protein>
    <submittedName>
        <fullName evidence="1">Uncharacterized protein</fullName>
    </submittedName>
</protein>
<sequence length="449" mass="50261">MKRLIEKGLMFGNLIPVTSPVLVERYNRALKALTGKVTALSEFHIDIAGQSPEVADELGDRFYLNHEGVNRQFILLTTEQKTAPLLDATFSMSRGILRQFIEANERELFALTARDAVAGELVNSVFALDTPQRLFDIRTLTVEADTTDGAVATAGALKGLIDRFRTEDEAWHDDVLIAQMIGLAKKTGDITRNPLSLRQMSFVQENFWTAHFGGLYAFRGVDHPAAIAMGPADWRESLPIPFVFERGERAAIAKFLQLNDLAEPIVQARGIDAAAILRQKMDFIVADVASGMGEDLTGATRRDLRRLARRYHGQLPEEWHGLSDLVRWAEDGGPWPRIDSDHPAYFYMLRATDHPDADLVNQLLSELSPKDIRQLFICHKQAFYSAYAGWPEEKQAYVAQFLATEYAVDKAGTRAALFGHEAPMEEPRQLERDLVARVGPWGAVERQGE</sequence>
<keyword evidence="2" id="KW-1185">Reference proteome</keyword>
<dbReference type="InterPro" id="IPR046578">
    <property type="entry name" value="DUF6638"/>
</dbReference>
<dbReference type="RefSeq" id="WP_109385928.1">
    <property type="nucleotide sequence ID" value="NZ_QETF01000001.1"/>
</dbReference>
<evidence type="ECO:0000313" key="1">
    <source>
        <dbReference type="EMBL" id="PWG18659.1"/>
    </source>
</evidence>
<comment type="caution">
    <text evidence="1">The sequence shown here is derived from an EMBL/GenBank/DDBJ whole genome shotgun (WGS) entry which is preliminary data.</text>
</comment>
<dbReference type="Pfam" id="PF20343">
    <property type="entry name" value="DUF6638"/>
    <property type="match status" value="1"/>
</dbReference>
<reference evidence="2" key="1">
    <citation type="submission" date="2018-05" db="EMBL/GenBank/DDBJ databases">
        <authorList>
            <person name="Du Z."/>
            <person name="Wang X."/>
        </authorList>
    </citation>
    <scope>NUCLEOTIDE SEQUENCE [LARGE SCALE GENOMIC DNA]</scope>
    <source>
        <strain evidence="2">WDS4C29</strain>
    </source>
</reference>
<organism evidence="1 2">
    <name type="scientific">Salibaculum griseiflavum</name>
    <dbReference type="NCBI Taxonomy" id="1914409"/>
    <lineage>
        <taxon>Bacteria</taxon>
        <taxon>Pseudomonadati</taxon>
        <taxon>Pseudomonadota</taxon>
        <taxon>Alphaproteobacteria</taxon>
        <taxon>Rhodobacterales</taxon>
        <taxon>Roseobacteraceae</taxon>
        <taxon>Salibaculum</taxon>
    </lineage>
</organism>
<dbReference type="Proteomes" id="UP000245293">
    <property type="component" value="Unassembled WGS sequence"/>
</dbReference>
<dbReference type="AlphaFoldDB" id="A0A2V1P826"/>
<dbReference type="OrthoDB" id="8430253at2"/>
<evidence type="ECO:0000313" key="2">
    <source>
        <dbReference type="Proteomes" id="UP000245293"/>
    </source>
</evidence>
<dbReference type="EMBL" id="QETF01000001">
    <property type="protein sequence ID" value="PWG18659.1"/>
    <property type="molecule type" value="Genomic_DNA"/>
</dbReference>
<name>A0A2V1P826_9RHOB</name>
<proteinExistence type="predicted"/>